<feature type="chain" id="PRO_5029534558" description="GDSL esterase/lipase" evidence="8">
    <location>
        <begin position="28"/>
        <end position="360"/>
    </location>
</feature>
<dbReference type="Gramene" id="QL05p052473:mrna">
    <property type="protein sequence ID" value="QL05p052473:mrna"/>
    <property type="gene ID" value="QL05p052473"/>
</dbReference>
<sequence>MLAELKIWLLLLSFLVVSSNMQLHVQAVPQVPCFFIFGDSLVDNGNNNGLPTKAVSNYPPYGIDLPQGPTGRFSNGLTMVDILAQILGFDKYIPPFANLASSDILLGVNYASAAAGIREESGSHLGVRISLDKQLVNHGITFSRITESLGSKDSATQHLNKCLYYVGMGSNDYINNYYMPQNYSTSQNYTSEQYAEALITQYGNQIKTLHSYGARKVAIFGVGPIGCTPFAITSHGTNGSLCVDTINLDAQLFNKKLVSLVDQLNKELTDAKFIYVDILGIGSGDPSLAGFKVANVGCCPVDEIGQCICSKTPCQNRSEYTFWDSFHPTEAANKISAARSYQNFLKTDTYPMDISHLIKL</sequence>
<dbReference type="EMBL" id="LRBV02000005">
    <property type="status" value="NOT_ANNOTATED_CDS"/>
    <property type="molecule type" value="Genomic_DNA"/>
</dbReference>
<keyword evidence="10" id="KW-1185">Reference proteome</keyword>
<organism evidence="9 10">
    <name type="scientific">Quercus lobata</name>
    <name type="common">Valley oak</name>
    <dbReference type="NCBI Taxonomy" id="97700"/>
    <lineage>
        <taxon>Eukaryota</taxon>
        <taxon>Viridiplantae</taxon>
        <taxon>Streptophyta</taxon>
        <taxon>Embryophyta</taxon>
        <taxon>Tracheophyta</taxon>
        <taxon>Spermatophyta</taxon>
        <taxon>Magnoliopsida</taxon>
        <taxon>eudicotyledons</taxon>
        <taxon>Gunneridae</taxon>
        <taxon>Pentapetalae</taxon>
        <taxon>rosids</taxon>
        <taxon>fabids</taxon>
        <taxon>Fagales</taxon>
        <taxon>Fagaceae</taxon>
        <taxon>Quercus</taxon>
    </lineage>
</organism>
<gene>
    <name evidence="9" type="primary">LOC115991767</name>
</gene>
<feature type="signal peptide" evidence="8">
    <location>
        <begin position="1"/>
        <end position="27"/>
    </location>
</feature>
<dbReference type="Gene3D" id="3.40.50.1110">
    <property type="entry name" value="SGNH hydrolase"/>
    <property type="match status" value="1"/>
</dbReference>
<evidence type="ECO:0000256" key="6">
    <source>
        <dbReference type="ARBA" id="ARBA00022963"/>
    </source>
</evidence>
<evidence type="ECO:0008006" key="11">
    <source>
        <dbReference type="Google" id="ProtNLM"/>
    </source>
</evidence>
<evidence type="ECO:0000256" key="2">
    <source>
        <dbReference type="ARBA" id="ARBA00008668"/>
    </source>
</evidence>
<dbReference type="InterPro" id="IPR035669">
    <property type="entry name" value="SGNH_plant_lipase-like"/>
</dbReference>
<evidence type="ECO:0000256" key="5">
    <source>
        <dbReference type="ARBA" id="ARBA00022801"/>
    </source>
</evidence>
<dbReference type="InterPro" id="IPR001087">
    <property type="entry name" value="GDSL"/>
</dbReference>
<dbReference type="PANTHER" id="PTHR45650">
    <property type="entry name" value="GDSL-LIKE LIPASE/ACYLHYDROLASE-RELATED"/>
    <property type="match status" value="1"/>
</dbReference>
<dbReference type="CDD" id="cd01837">
    <property type="entry name" value="SGNH_plant_lipase_like"/>
    <property type="match status" value="1"/>
</dbReference>
<dbReference type="GO" id="GO:0016788">
    <property type="term" value="F:hydrolase activity, acting on ester bonds"/>
    <property type="evidence" value="ECO:0007669"/>
    <property type="project" value="InterPro"/>
</dbReference>
<dbReference type="RefSeq" id="XP_030971530.1">
    <property type="nucleotide sequence ID" value="XM_031115670.1"/>
</dbReference>
<dbReference type="GO" id="GO:0016042">
    <property type="term" value="P:lipid catabolic process"/>
    <property type="evidence" value="ECO:0007669"/>
    <property type="project" value="UniProtKB-KW"/>
</dbReference>
<dbReference type="SUPFAM" id="SSF52266">
    <property type="entry name" value="SGNH hydrolase"/>
    <property type="match status" value="1"/>
</dbReference>
<evidence type="ECO:0000256" key="8">
    <source>
        <dbReference type="SAM" id="SignalP"/>
    </source>
</evidence>
<evidence type="ECO:0000313" key="9">
    <source>
        <dbReference type="EnsemblPlants" id="QL05p052473:mrna"/>
    </source>
</evidence>
<name>A0A7N2LPJ7_QUELO</name>
<dbReference type="EnsemblPlants" id="QL05p052473:mrna">
    <property type="protein sequence ID" value="QL05p052473:mrna"/>
    <property type="gene ID" value="QL05p052473"/>
</dbReference>
<keyword evidence="4 8" id="KW-0732">Signal</keyword>
<dbReference type="Proteomes" id="UP000594261">
    <property type="component" value="Chromosome 5"/>
</dbReference>
<dbReference type="InterPro" id="IPR036514">
    <property type="entry name" value="SGNH_hydro_sf"/>
</dbReference>
<reference evidence="9" key="2">
    <citation type="submission" date="2021-01" db="UniProtKB">
        <authorList>
            <consortium name="EnsemblPlants"/>
        </authorList>
    </citation>
    <scope>IDENTIFICATION</scope>
</reference>
<dbReference type="OrthoDB" id="1683520at2759"/>
<dbReference type="GO" id="GO:0005576">
    <property type="term" value="C:extracellular region"/>
    <property type="evidence" value="ECO:0007669"/>
    <property type="project" value="UniProtKB-SubCell"/>
</dbReference>
<keyword evidence="3" id="KW-0964">Secreted</keyword>
<evidence type="ECO:0000256" key="4">
    <source>
        <dbReference type="ARBA" id="ARBA00022729"/>
    </source>
</evidence>
<proteinExistence type="inferred from homology"/>
<dbReference type="InParanoid" id="A0A7N2LPJ7"/>
<dbReference type="AlphaFoldDB" id="A0A7N2LPJ7"/>
<accession>A0A7N2LPJ7</accession>
<dbReference type="PANTHER" id="PTHR45650:SF75">
    <property type="entry name" value="GDSL-LIKE LIPASE_ACYLHYDROLASE"/>
    <property type="match status" value="1"/>
</dbReference>
<protein>
    <recommendedName>
        <fullName evidence="11">GDSL esterase/lipase</fullName>
    </recommendedName>
</protein>
<evidence type="ECO:0000256" key="3">
    <source>
        <dbReference type="ARBA" id="ARBA00022525"/>
    </source>
</evidence>
<evidence type="ECO:0000256" key="7">
    <source>
        <dbReference type="ARBA" id="ARBA00023098"/>
    </source>
</evidence>
<dbReference type="OMA" id="KIRHKAC"/>
<dbReference type="InterPro" id="IPR051238">
    <property type="entry name" value="GDSL_esterase/lipase"/>
</dbReference>
<dbReference type="KEGG" id="qlo:115991767"/>
<keyword evidence="6" id="KW-0442">Lipid degradation</keyword>
<keyword evidence="7" id="KW-0443">Lipid metabolism</keyword>
<comment type="similarity">
    <text evidence="2">Belongs to the 'GDSL' lipolytic enzyme family.</text>
</comment>
<comment type="subcellular location">
    <subcellularLocation>
        <location evidence="1">Secreted</location>
    </subcellularLocation>
</comment>
<keyword evidence="5" id="KW-0378">Hydrolase</keyword>
<evidence type="ECO:0000313" key="10">
    <source>
        <dbReference type="Proteomes" id="UP000594261"/>
    </source>
</evidence>
<reference evidence="9 10" key="1">
    <citation type="journal article" date="2016" name="G3 (Bethesda)">
        <title>First Draft Assembly and Annotation of the Genome of a California Endemic Oak Quercus lobata Nee (Fagaceae).</title>
        <authorList>
            <person name="Sork V.L."/>
            <person name="Fitz-Gibbon S.T."/>
            <person name="Puiu D."/>
            <person name="Crepeau M."/>
            <person name="Gugger P.F."/>
            <person name="Sherman R."/>
            <person name="Stevens K."/>
            <person name="Langley C.H."/>
            <person name="Pellegrini M."/>
            <person name="Salzberg S.L."/>
        </authorList>
    </citation>
    <scope>NUCLEOTIDE SEQUENCE [LARGE SCALE GENOMIC DNA]</scope>
    <source>
        <strain evidence="9 10">cv. SW786</strain>
    </source>
</reference>
<evidence type="ECO:0000256" key="1">
    <source>
        <dbReference type="ARBA" id="ARBA00004613"/>
    </source>
</evidence>
<dbReference type="Pfam" id="PF00657">
    <property type="entry name" value="Lipase_GDSL"/>
    <property type="match status" value="1"/>
</dbReference>
<dbReference type="GeneID" id="115991767"/>